<comment type="caution">
    <text evidence="1">The sequence shown here is derived from an EMBL/GenBank/DDBJ whole genome shotgun (WGS) entry which is preliminary data.</text>
</comment>
<accession>A0A9E4NNY4</accession>
<dbReference type="EMBL" id="JAEPCR010000188">
    <property type="protein sequence ID" value="MCG7981049.1"/>
    <property type="molecule type" value="Genomic_DNA"/>
</dbReference>
<sequence length="152" mass="17090">MTEIFEKLIDEALSKAKHLNIFTFAIYHDHESGFVSICIDTKENSDKKVIESNKCSMKHFKRVINEGSIEEAMLWQANIGRNLSLGDFEAVNIVEYELNNTKVEDSFYLNMVKAANNKAASILKQSAHGASLVFCCSTAHEEVGLTWVQENA</sequence>
<proteinExistence type="predicted"/>
<gene>
    <name evidence="1" type="ORF">JAY77_23250</name>
</gene>
<reference evidence="1" key="1">
    <citation type="journal article" date="2021" name="Proc. Natl. Acad. Sci. U.S.A.">
        <title>Global biogeography of chemosynthetic symbionts reveals both localized and globally distributed symbiont groups. .</title>
        <authorList>
            <person name="Osvatic J.T."/>
            <person name="Wilkins L.G.E."/>
            <person name="Leibrecht L."/>
            <person name="Leray M."/>
            <person name="Zauner S."/>
            <person name="Polzin J."/>
            <person name="Camacho Y."/>
            <person name="Gros O."/>
            <person name="van Gils J.A."/>
            <person name="Eisen J.A."/>
            <person name="Petersen J.M."/>
            <person name="Yuen B."/>
        </authorList>
    </citation>
    <scope>NUCLEOTIDE SEQUENCE</scope>
    <source>
        <strain evidence="1">MAGclacostrist055</strain>
    </source>
</reference>
<evidence type="ECO:0000313" key="2">
    <source>
        <dbReference type="Proteomes" id="UP000886674"/>
    </source>
</evidence>
<evidence type="ECO:0000313" key="1">
    <source>
        <dbReference type="EMBL" id="MCG7981049.1"/>
    </source>
</evidence>
<name>A0A9E4NNY4_9GAMM</name>
<organism evidence="1 2">
    <name type="scientific">Candidatus Thiodiazotropha taylori</name>
    <dbReference type="NCBI Taxonomy" id="2792791"/>
    <lineage>
        <taxon>Bacteria</taxon>
        <taxon>Pseudomonadati</taxon>
        <taxon>Pseudomonadota</taxon>
        <taxon>Gammaproteobacteria</taxon>
        <taxon>Chromatiales</taxon>
        <taxon>Sedimenticolaceae</taxon>
        <taxon>Candidatus Thiodiazotropha</taxon>
    </lineage>
</organism>
<dbReference type="Proteomes" id="UP000886674">
    <property type="component" value="Unassembled WGS sequence"/>
</dbReference>
<dbReference type="AlphaFoldDB" id="A0A9E4NNY4"/>
<protein>
    <submittedName>
        <fullName evidence="1">Uncharacterized protein</fullName>
    </submittedName>
</protein>